<accession>A0ABN2TUP1</accession>
<feature type="transmembrane region" description="Helical" evidence="6">
    <location>
        <begin position="333"/>
        <end position="354"/>
    </location>
</feature>
<reference evidence="7 8" key="1">
    <citation type="journal article" date="2019" name="Int. J. Syst. Evol. Microbiol.">
        <title>The Global Catalogue of Microorganisms (GCM) 10K type strain sequencing project: providing services to taxonomists for standard genome sequencing and annotation.</title>
        <authorList>
            <consortium name="The Broad Institute Genomics Platform"/>
            <consortium name="The Broad Institute Genome Sequencing Center for Infectious Disease"/>
            <person name="Wu L."/>
            <person name="Ma J."/>
        </authorList>
    </citation>
    <scope>NUCLEOTIDE SEQUENCE [LARGE SCALE GENOMIC DNA]</scope>
    <source>
        <strain evidence="7 8">JCM 14283</strain>
    </source>
</reference>
<dbReference type="InterPro" id="IPR001851">
    <property type="entry name" value="ABC_transp_permease"/>
</dbReference>
<gene>
    <name evidence="7" type="ORF">GCM10009740_08840</name>
</gene>
<keyword evidence="8" id="KW-1185">Reference proteome</keyword>
<organism evidence="7 8">
    <name type="scientific">Terrabacter terrae</name>
    <dbReference type="NCBI Taxonomy" id="318434"/>
    <lineage>
        <taxon>Bacteria</taxon>
        <taxon>Bacillati</taxon>
        <taxon>Actinomycetota</taxon>
        <taxon>Actinomycetes</taxon>
        <taxon>Micrococcales</taxon>
        <taxon>Intrasporangiaceae</taxon>
        <taxon>Terrabacter</taxon>
    </lineage>
</organism>
<evidence type="ECO:0000256" key="2">
    <source>
        <dbReference type="ARBA" id="ARBA00022475"/>
    </source>
</evidence>
<keyword evidence="5 6" id="KW-0472">Membrane</keyword>
<dbReference type="CDD" id="cd06580">
    <property type="entry name" value="TM_PBP1_transp_TpRbsC_like"/>
    <property type="match status" value="1"/>
</dbReference>
<protein>
    <submittedName>
        <fullName evidence="7">ABC transporter permease</fullName>
    </submittedName>
</protein>
<dbReference type="Pfam" id="PF02653">
    <property type="entry name" value="BPD_transp_2"/>
    <property type="match status" value="1"/>
</dbReference>
<feature type="transmembrane region" description="Helical" evidence="6">
    <location>
        <begin position="361"/>
        <end position="379"/>
    </location>
</feature>
<comment type="caution">
    <text evidence="7">The sequence shown here is derived from an EMBL/GenBank/DDBJ whole genome shotgun (WGS) entry which is preliminary data.</text>
</comment>
<feature type="transmembrane region" description="Helical" evidence="6">
    <location>
        <begin position="391"/>
        <end position="410"/>
    </location>
</feature>
<feature type="transmembrane region" description="Helical" evidence="6">
    <location>
        <begin position="261"/>
        <end position="283"/>
    </location>
</feature>
<feature type="transmembrane region" description="Helical" evidence="6">
    <location>
        <begin position="107"/>
        <end position="130"/>
    </location>
</feature>
<keyword evidence="3 6" id="KW-0812">Transmembrane</keyword>
<evidence type="ECO:0000256" key="6">
    <source>
        <dbReference type="SAM" id="Phobius"/>
    </source>
</evidence>
<evidence type="ECO:0000256" key="5">
    <source>
        <dbReference type="ARBA" id="ARBA00023136"/>
    </source>
</evidence>
<name>A0ABN2TUP1_9MICO</name>
<sequence length="424" mass="44233">MSAPVMTEAAPATSPAAKRTGRPRWFWAAIVVAGLLVVSTVRVITGADDIDSSGALQAAIGLAVPIGLAGLGGLWSERAGVVNIGLEGMMIFGTWGGAFFGYHYGPWAGILGAILMGVVGGAIHAVATVVFGVDHIVSGVAINLLGAGAGAYLAVRTFTGLPGGGPTQSPPLEQLPFLSVPGVADPLLTLEQKHWWLVSDIASVLRALTTNLNVLTIIAVLLLVLTWWVLWRTAFGLRLRSCGESPVAAETLGVNVYRYKFTAVLISGGLAGLAGGFLVLVASNLYREGQTGGRGFIGLAAMIFGNWRPGGLAGGAALFGYTDAVQLRGHGDVVRAYLLPIAVALLAWGVWQWVRHRRGKPFVGVPMVVMGVLALGWFLSAPAVPNEFTGMTPYVATLLVLAFASQRLRMPAADGQVYRKGEAS</sequence>
<keyword evidence="4 6" id="KW-1133">Transmembrane helix</keyword>
<evidence type="ECO:0000313" key="7">
    <source>
        <dbReference type="EMBL" id="GAA2022158.1"/>
    </source>
</evidence>
<evidence type="ECO:0000256" key="3">
    <source>
        <dbReference type="ARBA" id="ARBA00022692"/>
    </source>
</evidence>
<keyword evidence="2" id="KW-1003">Cell membrane</keyword>
<dbReference type="EMBL" id="BAAANB010000001">
    <property type="protein sequence ID" value="GAA2022158.1"/>
    <property type="molecule type" value="Genomic_DNA"/>
</dbReference>
<evidence type="ECO:0000313" key="8">
    <source>
        <dbReference type="Proteomes" id="UP001501285"/>
    </source>
</evidence>
<feature type="transmembrane region" description="Helical" evidence="6">
    <location>
        <begin position="295"/>
        <end position="321"/>
    </location>
</feature>
<dbReference type="PANTHER" id="PTHR43370:SF1">
    <property type="entry name" value="GUANOSINE ABC TRANSPORTER PERMEASE PROTEIN NUPQ"/>
    <property type="match status" value="1"/>
</dbReference>
<feature type="transmembrane region" description="Helical" evidence="6">
    <location>
        <begin position="25"/>
        <end position="44"/>
    </location>
</feature>
<dbReference type="Proteomes" id="UP001501285">
    <property type="component" value="Unassembled WGS sequence"/>
</dbReference>
<feature type="transmembrane region" description="Helical" evidence="6">
    <location>
        <begin position="212"/>
        <end position="231"/>
    </location>
</feature>
<feature type="transmembrane region" description="Helical" evidence="6">
    <location>
        <begin position="56"/>
        <end position="75"/>
    </location>
</feature>
<comment type="subcellular location">
    <subcellularLocation>
        <location evidence="1">Cell membrane</location>
        <topology evidence="1">Multi-pass membrane protein</topology>
    </subcellularLocation>
</comment>
<feature type="transmembrane region" description="Helical" evidence="6">
    <location>
        <begin position="81"/>
        <end position="100"/>
    </location>
</feature>
<dbReference type="PANTHER" id="PTHR43370">
    <property type="entry name" value="SUGAR ABC TRANSPORTER INTEGRAL MEMBRANE PROTEIN-RELATED"/>
    <property type="match status" value="1"/>
</dbReference>
<proteinExistence type="predicted"/>
<dbReference type="RefSeq" id="WP_343988114.1">
    <property type="nucleotide sequence ID" value="NZ_BAAANB010000001.1"/>
</dbReference>
<evidence type="ECO:0000256" key="1">
    <source>
        <dbReference type="ARBA" id="ARBA00004651"/>
    </source>
</evidence>
<evidence type="ECO:0000256" key="4">
    <source>
        <dbReference type="ARBA" id="ARBA00022989"/>
    </source>
</evidence>